<dbReference type="InParanoid" id="A0A7M7Q0H4"/>
<dbReference type="GO" id="GO:0009966">
    <property type="term" value="P:regulation of signal transduction"/>
    <property type="evidence" value="ECO:0007669"/>
    <property type="project" value="UniProtKB-ARBA"/>
</dbReference>
<evidence type="ECO:0000256" key="4">
    <source>
        <dbReference type="ARBA" id="ARBA00022679"/>
    </source>
</evidence>
<dbReference type="AlphaFoldDB" id="A0A7M7Q0H4"/>
<dbReference type="GeneID" id="107981865"/>
<dbReference type="FunFam" id="3.30.2160.10:FF:000002">
    <property type="entry name" value="Putative Ubiquitin-protein ligase E3C"/>
    <property type="match status" value="1"/>
</dbReference>
<evidence type="ECO:0000256" key="8">
    <source>
        <dbReference type="ARBA" id="ARBA00067505"/>
    </source>
</evidence>
<dbReference type="EnsemblMetazoa" id="XM_031924026">
    <property type="protein sequence ID" value="XP_031779886"/>
    <property type="gene ID" value="LOC107981865"/>
</dbReference>
<dbReference type="OrthoDB" id="8068875at2759"/>
<dbReference type="Gene3D" id="3.30.2160.10">
    <property type="entry name" value="Hect, E3 ligase catalytic domain"/>
    <property type="match status" value="1"/>
</dbReference>
<dbReference type="CDD" id="cd00078">
    <property type="entry name" value="HECTc"/>
    <property type="match status" value="1"/>
</dbReference>
<evidence type="ECO:0000256" key="7">
    <source>
        <dbReference type="ARBA" id="ARBA00034105"/>
    </source>
</evidence>
<evidence type="ECO:0000256" key="5">
    <source>
        <dbReference type="ARBA" id="ARBA00022786"/>
    </source>
</evidence>
<name>A0A7M7Q0H4_NASVI</name>
<dbReference type="FunCoup" id="A0A7M7Q0H4">
    <property type="interactions" value="1798"/>
</dbReference>
<keyword evidence="6" id="KW-0770">Synapse</keyword>
<dbReference type="Pfam" id="PF00632">
    <property type="entry name" value="HECT"/>
    <property type="match status" value="1"/>
</dbReference>
<comment type="subcellular location">
    <subcellularLocation>
        <location evidence="7">Postsynaptic density</location>
    </subcellularLocation>
</comment>
<evidence type="ECO:0000256" key="1">
    <source>
        <dbReference type="ARBA" id="ARBA00000885"/>
    </source>
</evidence>
<dbReference type="RefSeq" id="XP_031779886.1">
    <property type="nucleotide sequence ID" value="XM_031924026.2"/>
</dbReference>
<organism evidence="12 13">
    <name type="scientific">Nasonia vitripennis</name>
    <name type="common">Parasitic wasp</name>
    <dbReference type="NCBI Taxonomy" id="7425"/>
    <lineage>
        <taxon>Eukaryota</taxon>
        <taxon>Metazoa</taxon>
        <taxon>Ecdysozoa</taxon>
        <taxon>Arthropoda</taxon>
        <taxon>Hexapoda</taxon>
        <taxon>Insecta</taxon>
        <taxon>Pterygota</taxon>
        <taxon>Neoptera</taxon>
        <taxon>Endopterygota</taxon>
        <taxon>Hymenoptera</taxon>
        <taxon>Apocrita</taxon>
        <taxon>Proctotrupomorpha</taxon>
        <taxon>Chalcidoidea</taxon>
        <taxon>Pteromalidae</taxon>
        <taxon>Pteromalinae</taxon>
        <taxon>Nasonia</taxon>
    </lineage>
</organism>
<sequence>MGAVYYLLSSAYYNFQRFRSSPPDVPVLVGRANISTFQCDYQRHQAELVLANMHGALLESHLPTRLTLSNFNNNNNSSKNLFLDQIKAAREFRANEKDREIAACCIQNYFRKWLKHLHFTTKAMGDFDRFFSTDPTDDTIVMTPATQIFEVLNEFLVVYKKDRDRRRMENMYRYLVRSLTYDSPTFSYIGVTLSKDHYNSWILQVKKILLLCLLELKDFDVDVPSDYKSILLRLQTLVSFTSTKTWAIMEIPDMQKLKIGMHQLCANIIGYLVNNEFYSIMQNLLKKVLCKKETNLQIVTLTTISTLSLRPLIYSKNSNKIMATFLISILSVPALIFYLDYKDQCTCILSYKQNHVFESCVQFLSKKENLGLVSNNLGGNYTLCLLANLVHLANIEINKVPDEVFFPDFTVVATHLLEFCQQYVVQKQSNTTHWHPILGWFEQPQDCSLQLALPLIKIQISFLWTGEIIDKIFGRPLNQIVDKEYQTIINEPNTSHKTNFLFRTILELHTKKKNHNKQYNKISSVDTLKIATICSLFYTTLRTLTEMKTAILTGLCYKDRNILYKMWLFFGTLGPQNGLKTFLEHHLKNTQLNTSELKMLIFFADCMNHYITILDDIEMYEQQDPFKLSDLICLSNFLNQFLYTMILDDSFHPETECYNPLFTSLHTLLMAIYRRDCQKKFCDDDHWLAKEVRITSFLVDLEKGRKGAPFLLHKMPHIIPYFDRILLFRKYIAEEKEVLGLTESTCRSPPTTLIAVRRSSLVEDGYRQLAILPQQSLKGIIRVRFINYQGLDEAGIDQDGVFKEFLEEIVKKVFDPSFNLFKTTSENRLYPSSTSSLQENHLLLFEFAGRILGKAVYEGITVDVHFASFFVSQFCGQTGGLLYSCLDELASLDQDLYRSLTMVKHYKGDVSELELTFSLDENVMGKVITYELKPGGKAILVTNENKINYIHLVAQFRMYVQIKDQISAFTRGFRSIISPNWLSLFSTPEWKRLISGENVPLDLHDLRKHTQYFGGFHDKHRVICWLWEILDRDFSEEERSLFLKFTTSSSKSPLLGFATLEPPFSIRCIEVGDDEDTGDTIGSVIRGFFTIRKKDPQNRLPTSSTCFNLLKLPNYQKKCTLREKLRYAITSNTGFELS</sequence>
<evidence type="ECO:0000256" key="2">
    <source>
        <dbReference type="ARBA" id="ARBA00004906"/>
    </source>
</evidence>
<evidence type="ECO:0000313" key="12">
    <source>
        <dbReference type="EnsemblMetazoa" id="XP_031779886"/>
    </source>
</evidence>
<keyword evidence="4" id="KW-0808">Transferase</keyword>
<evidence type="ECO:0000256" key="6">
    <source>
        <dbReference type="ARBA" id="ARBA00023018"/>
    </source>
</evidence>
<dbReference type="SUPFAM" id="SSF56204">
    <property type="entry name" value="Hect, E3 ligase catalytic domain"/>
    <property type="match status" value="1"/>
</dbReference>
<dbReference type="EC" id="2.3.2.26" evidence="3"/>
<evidence type="ECO:0000256" key="9">
    <source>
        <dbReference type="ARBA" id="ARBA00077267"/>
    </source>
</evidence>
<dbReference type="FunFam" id="3.30.2410.10:FF:000012">
    <property type="entry name" value="Ubiquitin-protein ligase E3B"/>
    <property type="match status" value="1"/>
</dbReference>
<dbReference type="GO" id="GO:0014069">
    <property type="term" value="C:postsynaptic density"/>
    <property type="evidence" value="ECO:0007669"/>
    <property type="project" value="UniProtKB-SubCell"/>
</dbReference>
<dbReference type="PROSITE" id="PS50237">
    <property type="entry name" value="HECT"/>
    <property type="match status" value="1"/>
</dbReference>
<dbReference type="InterPro" id="IPR000569">
    <property type="entry name" value="HECT_dom"/>
</dbReference>
<dbReference type="GO" id="GO:0061630">
    <property type="term" value="F:ubiquitin protein ligase activity"/>
    <property type="evidence" value="ECO:0007669"/>
    <property type="project" value="UniProtKB-EC"/>
</dbReference>
<dbReference type="InterPro" id="IPR044611">
    <property type="entry name" value="E3A/B/C-like"/>
</dbReference>
<reference evidence="12" key="1">
    <citation type="submission" date="2021-01" db="UniProtKB">
        <authorList>
            <consortium name="EnsemblMetazoa"/>
        </authorList>
    </citation>
    <scope>IDENTIFICATION</scope>
</reference>
<dbReference type="Proteomes" id="UP000002358">
    <property type="component" value="Unassembled WGS sequence"/>
</dbReference>
<dbReference type="KEGG" id="nvi:107981865"/>
<dbReference type="GO" id="GO:0000209">
    <property type="term" value="P:protein polyubiquitination"/>
    <property type="evidence" value="ECO:0007669"/>
    <property type="project" value="InterPro"/>
</dbReference>
<feature type="active site" description="Glycyl thioester intermediate" evidence="10">
    <location>
        <position position="1106"/>
    </location>
</feature>
<keyword evidence="5 10" id="KW-0833">Ubl conjugation pathway</keyword>
<dbReference type="Gene3D" id="3.30.2410.10">
    <property type="entry name" value="Hect, E3 ligase catalytic domain"/>
    <property type="match status" value="1"/>
</dbReference>
<comment type="catalytic activity">
    <reaction evidence="1">
        <text>S-ubiquitinyl-[E2 ubiquitin-conjugating enzyme]-L-cysteine + [acceptor protein]-L-lysine = [E2 ubiquitin-conjugating enzyme]-L-cysteine + N(6)-ubiquitinyl-[acceptor protein]-L-lysine.</text>
        <dbReference type="EC" id="2.3.2.26"/>
    </reaction>
</comment>
<evidence type="ECO:0000256" key="3">
    <source>
        <dbReference type="ARBA" id="ARBA00012485"/>
    </source>
</evidence>
<feature type="domain" description="HECT" evidence="11">
    <location>
        <begin position="773"/>
        <end position="1138"/>
    </location>
</feature>
<evidence type="ECO:0000256" key="10">
    <source>
        <dbReference type="PROSITE-ProRule" id="PRU00104"/>
    </source>
</evidence>
<evidence type="ECO:0000259" key="11">
    <source>
        <dbReference type="PROSITE" id="PS50237"/>
    </source>
</evidence>
<dbReference type="PANTHER" id="PTHR45700">
    <property type="entry name" value="UBIQUITIN-PROTEIN LIGASE E3C"/>
    <property type="match status" value="1"/>
</dbReference>
<dbReference type="Gene3D" id="3.90.1750.10">
    <property type="entry name" value="Hect, E3 ligase catalytic domains"/>
    <property type="match status" value="1"/>
</dbReference>
<keyword evidence="13" id="KW-1185">Reference proteome</keyword>
<comment type="pathway">
    <text evidence="2">Protein modification; protein ubiquitination.</text>
</comment>
<dbReference type="SMART" id="SM00119">
    <property type="entry name" value="HECTc"/>
    <property type="match status" value="1"/>
</dbReference>
<proteinExistence type="predicted"/>
<evidence type="ECO:0000313" key="13">
    <source>
        <dbReference type="Proteomes" id="UP000002358"/>
    </source>
</evidence>
<accession>A0A7M7Q0H4</accession>
<dbReference type="SMR" id="A0A7M7Q0H4"/>
<dbReference type="PANTHER" id="PTHR45700:SF3">
    <property type="entry name" value="UBIQUITIN-PROTEIN LIGASE E3B"/>
    <property type="match status" value="1"/>
</dbReference>
<dbReference type="GO" id="GO:0006511">
    <property type="term" value="P:ubiquitin-dependent protein catabolic process"/>
    <property type="evidence" value="ECO:0007669"/>
    <property type="project" value="TreeGrafter"/>
</dbReference>
<protein>
    <recommendedName>
        <fullName evidence="8">Ubiquitin-protein ligase E3B</fullName>
        <ecNumber evidence="3">2.3.2.26</ecNumber>
    </recommendedName>
    <alternativeName>
        <fullName evidence="9">HECT-type ubiquitin transferase E3B</fullName>
    </alternativeName>
</protein>
<dbReference type="InterPro" id="IPR035983">
    <property type="entry name" value="Hect_E3_ubiquitin_ligase"/>
</dbReference>